<feature type="signal peptide" evidence="2">
    <location>
        <begin position="1"/>
        <end position="18"/>
    </location>
</feature>
<reference evidence="3 4" key="1">
    <citation type="submission" date="2022-01" db="EMBL/GenBank/DDBJ databases">
        <title>A chromosomal length assembly of Cordylochernes scorpioides.</title>
        <authorList>
            <person name="Zeh D."/>
            <person name="Zeh J."/>
        </authorList>
    </citation>
    <scope>NUCLEOTIDE SEQUENCE [LARGE SCALE GENOMIC DNA]</scope>
    <source>
        <strain evidence="3">IN4F17</strain>
        <tissue evidence="3">Whole Body</tissue>
    </source>
</reference>
<feature type="compositionally biased region" description="Polar residues" evidence="1">
    <location>
        <begin position="82"/>
        <end position="93"/>
    </location>
</feature>
<dbReference type="EMBL" id="CP092880">
    <property type="protein sequence ID" value="UYV79738.1"/>
    <property type="molecule type" value="Genomic_DNA"/>
</dbReference>
<gene>
    <name evidence="3" type="ORF">LAZ67_18000534</name>
</gene>
<dbReference type="InterPro" id="IPR036397">
    <property type="entry name" value="RNaseH_sf"/>
</dbReference>
<keyword evidence="4" id="KW-1185">Reference proteome</keyword>
<feature type="region of interest" description="Disordered" evidence="1">
    <location>
        <begin position="73"/>
        <end position="99"/>
    </location>
</feature>
<feature type="chain" id="PRO_5046722383" evidence="2">
    <location>
        <begin position="19"/>
        <end position="205"/>
    </location>
</feature>
<sequence length="205" mass="23340">MLMTLYGLFCWRFFHITGLNSQQDNARPHTARVTIDCLQSCRTLPWPARSSNLSPIEHIWDVMERTVKKPVWNNGDPLRDVGQTTGDTKQTNPAAPAGDKALARSMRILNVILPQPICNLNINRELTGTILRIITEHFKRMKINPDMTRSYRNCNNCHNTQLTPDHIYPAILAVLYMADINPEENIHTNKAPQLADIVIRVHGPI</sequence>
<name>A0ABY6LIN6_9ARAC</name>
<organism evidence="3 4">
    <name type="scientific">Cordylochernes scorpioides</name>
    <dbReference type="NCBI Taxonomy" id="51811"/>
    <lineage>
        <taxon>Eukaryota</taxon>
        <taxon>Metazoa</taxon>
        <taxon>Ecdysozoa</taxon>
        <taxon>Arthropoda</taxon>
        <taxon>Chelicerata</taxon>
        <taxon>Arachnida</taxon>
        <taxon>Pseudoscorpiones</taxon>
        <taxon>Cheliferoidea</taxon>
        <taxon>Chernetidae</taxon>
        <taxon>Cordylochernes</taxon>
    </lineage>
</organism>
<evidence type="ECO:0000256" key="2">
    <source>
        <dbReference type="SAM" id="SignalP"/>
    </source>
</evidence>
<dbReference type="Proteomes" id="UP001235939">
    <property type="component" value="Chromosome 18"/>
</dbReference>
<keyword evidence="2" id="KW-0732">Signal</keyword>
<protein>
    <submittedName>
        <fullName evidence="3">Uncharacterized protein</fullName>
    </submittedName>
</protein>
<dbReference type="Gene3D" id="3.30.420.10">
    <property type="entry name" value="Ribonuclease H-like superfamily/Ribonuclease H"/>
    <property type="match status" value="1"/>
</dbReference>
<evidence type="ECO:0000313" key="4">
    <source>
        <dbReference type="Proteomes" id="UP001235939"/>
    </source>
</evidence>
<accession>A0ABY6LIN6</accession>
<evidence type="ECO:0000256" key="1">
    <source>
        <dbReference type="SAM" id="MobiDB-lite"/>
    </source>
</evidence>
<proteinExistence type="predicted"/>
<evidence type="ECO:0000313" key="3">
    <source>
        <dbReference type="EMBL" id="UYV79738.1"/>
    </source>
</evidence>